<reference evidence="1 2" key="1">
    <citation type="submission" date="2015-11" db="EMBL/GenBank/DDBJ databases">
        <title>Expanding the genomic diversity of Burkholderia species for the development of highly accurate diagnostics.</title>
        <authorList>
            <person name="Sahl J."/>
            <person name="Keim P."/>
            <person name="Wagner D."/>
        </authorList>
    </citation>
    <scope>NUCLEOTIDE SEQUENCE [LARGE SCALE GENOMIC DNA]</scope>
    <source>
        <strain evidence="1 2">MSMB1302</strain>
    </source>
</reference>
<evidence type="ECO:0008006" key="3">
    <source>
        <dbReference type="Google" id="ProtNLM"/>
    </source>
</evidence>
<evidence type="ECO:0000313" key="1">
    <source>
        <dbReference type="EMBL" id="KVK88960.1"/>
    </source>
</evidence>
<dbReference type="Proteomes" id="UP000069001">
    <property type="component" value="Unassembled WGS sequence"/>
</dbReference>
<dbReference type="RefSeq" id="WP_155630399.1">
    <property type="nucleotide sequence ID" value="NZ_LOYH01000008.1"/>
</dbReference>
<dbReference type="SUPFAM" id="SSF48576">
    <property type="entry name" value="Terpenoid synthases"/>
    <property type="match status" value="1"/>
</dbReference>
<dbReference type="EMBL" id="LOYH01000008">
    <property type="protein sequence ID" value="KVK88960.1"/>
    <property type="molecule type" value="Genomic_DNA"/>
</dbReference>
<protein>
    <recommendedName>
        <fullName evidence="3">Terpene synthase</fullName>
    </recommendedName>
</protein>
<name>A0A103ZZI6_BURCE</name>
<accession>A0A103ZZI6</accession>
<proteinExistence type="predicted"/>
<comment type="caution">
    <text evidence="1">The sequence shown here is derived from an EMBL/GenBank/DDBJ whole genome shotgun (WGS) entry which is preliminary data.</text>
</comment>
<dbReference type="Gene3D" id="1.10.600.10">
    <property type="entry name" value="Farnesyl Diphosphate Synthase"/>
    <property type="match status" value="1"/>
</dbReference>
<dbReference type="AlphaFoldDB" id="A0A103ZZI6"/>
<gene>
    <name evidence="1" type="ORF">WS90_37255</name>
</gene>
<organism evidence="1 2">
    <name type="scientific">Burkholderia cepacia</name>
    <name type="common">Pseudomonas cepacia</name>
    <dbReference type="NCBI Taxonomy" id="292"/>
    <lineage>
        <taxon>Bacteria</taxon>
        <taxon>Pseudomonadati</taxon>
        <taxon>Pseudomonadota</taxon>
        <taxon>Betaproteobacteria</taxon>
        <taxon>Burkholderiales</taxon>
        <taxon>Burkholderiaceae</taxon>
        <taxon>Burkholderia</taxon>
        <taxon>Burkholderia cepacia complex</taxon>
    </lineage>
</organism>
<dbReference type="Pfam" id="PF19086">
    <property type="entry name" value="Terpene_syn_C_2"/>
    <property type="match status" value="1"/>
</dbReference>
<dbReference type="InterPro" id="IPR008949">
    <property type="entry name" value="Isoprenoid_synthase_dom_sf"/>
</dbReference>
<sequence length="374" mass="43461">MTGNFRLPPLPLPIEPKVHPHFNLECPAEDRFEAVTLEYADRFKLYHSDEQRARMRNTENSRLAAWMYPYGSDELLQIGSDFVLWAFAYDDEYCDEGPLSNDPVLFIQKAGEILRAIDSPEDPPCNEDKYAMAARDMRQRLDRYAKPVQVARFVEAFRWYVTAEILKITNLKPTLSDFMVQRLYSGGGWAFPVLVHVVADIDITPEEYEDRRVRAISEMLAMLTVLDPELYAYPKEIARAVNDKEHNLIQIMCRDHQCSLEEGIRHCYDFRWRIISLFLRLRDDVMKDASPGLRAYIETFAMYWAGSITWVCGNNRYYSVEGLEQTGLVSGGELTFDCPPESFESIGVPSFEWWWEYDPARRAGYRREKVAAHG</sequence>
<evidence type="ECO:0000313" key="2">
    <source>
        <dbReference type="Proteomes" id="UP000069001"/>
    </source>
</evidence>